<evidence type="ECO:0000313" key="4">
    <source>
        <dbReference type="Proteomes" id="UP000219914"/>
    </source>
</evidence>
<proteinExistence type="predicted"/>
<sequence length="140" mass="15638">MTGQLHRTTRENMTYYTAEESFSPLIAHLRVVTARVSRRERQALLCAPTHQGGWIGPLAWVDRLHALQSAGLAESMDFRLFAVAAGARSSDRGARRAGRTGRAAAADRELRAWRGRRPEPRRPCGLDHRGAVPWAARQLE</sequence>
<protein>
    <recommendedName>
        <fullName evidence="2">DUF7824 domain-containing protein</fullName>
    </recommendedName>
</protein>
<organism evidence="3 4">
    <name type="scientific">Rhizobium hidalgonense</name>
    <dbReference type="NCBI Taxonomy" id="1538159"/>
    <lineage>
        <taxon>Bacteria</taxon>
        <taxon>Pseudomonadati</taxon>
        <taxon>Pseudomonadota</taxon>
        <taxon>Alphaproteobacteria</taxon>
        <taxon>Hyphomicrobiales</taxon>
        <taxon>Rhizobiaceae</taxon>
        <taxon>Rhizobium/Agrobacterium group</taxon>
        <taxon>Rhizobium</taxon>
    </lineage>
</organism>
<name>A0ABX4JGT5_9HYPH</name>
<dbReference type="Pfam" id="PF25148">
    <property type="entry name" value="DUF7824"/>
    <property type="match status" value="1"/>
</dbReference>
<gene>
    <name evidence="3" type="ORF">CO674_34020</name>
</gene>
<feature type="compositionally biased region" description="Basic and acidic residues" evidence="1">
    <location>
        <begin position="105"/>
        <end position="128"/>
    </location>
</feature>
<dbReference type="EMBL" id="NWSY01000057">
    <property type="protein sequence ID" value="PDT19252.1"/>
    <property type="molecule type" value="Genomic_DNA"/>
</dbReference>
<comment type="caution">
    <text evidence="3">The sequence shown here is derived from an EMBL/GenBank/DDBJ whole genome shotgun (WGS) entry which is preliminary data.</text>
</comment>
<accession>A0ABX4JGT5</accession>
<dbReference type="Proteomes" id="UP000219914">
    <property type="component" value="Unassembled WGS sequence"/>
</dbReference>
<evidence type="ECO:0000313" key="3">
    <source>
        <dbReference type="EMBL" id="PDT19252.1"/>
    </source>
</evidence>
<feature type="region of interest" description="Disordered" evidence="1">
    <location>
        <begin position="89"/>
        <end position="128"/>
    </location>
</feature>
<reference evidence="3 4" key="1">
    <citation type="submission" date="2017-09" db="EMBL/GenBank/DDBJ databases">
        <title>Comparative genomics of rhizobia isolated from Phaseolus vulgaris in China.</title>
        <authorList>
            <person name="Tong W."/>
        </authorList>
    </citation>
    <scope>NUCLEOTIDE SEQUENCE [LARGE SCALE GENOMIC DNA]</scope>
    <source>
        <strain evidence="3 4">FH14</strain>
    </source>
</reference>
<evidence type="ECO:0000256" key="1">
    <source>
        <dbReference type="SAM" id="MobiDB-lite"/>
    </source>
</evidence>
<dbReference type="InterPro" id="IPR056726">
    <property type="entry name" value="DUF7824"/>
</dbReference>
<evidence type="ECO:0000259" key="2">
    <source>
        <dbReference type="Pfam" id="PF25148"/>
    </source>
</evidence>
<feature type="domain" description="DUF7824" evidence="2">
    <location>
        <begin position="9"/>
        <end position="80"/>
    </location>
</feature>
<keyword evidence="4" id="KW-1185">Reference proteome</keyword>
<dbReference type="RefSeq" id="WP_097537462.1">
    <property type="nucleotide sequence ID" value="NZ_JAVLSD010000014.1"/>
</dbReference>